<dbReference type="Proteomes" id="UP001215151">
    <property type="component" value="Unassembled WGS sequence"/>
</dbReference>
<evidence type="ECO:0000256" key="1">
    <source>
        <dbReference type="SAM" id="Phobius"/>
    </source>
</evidence>
<gene>
    <name evidence="3" type="ORF">ONZ51_g8967</name>
</gene>
<dbReference type="Pfam" id="PF20151">
    <property type="entry name" value="DUF6533"/>
    <property type="match status" value="1"/>
</dbReference>
<sequence length="390" mass="43484">MSFHAHITDLWNATVCSTTYLLLEIISTLEDEIRFIWPSRWSIMKVIFLLNRYSPLIDSFLALSIMLSTANPHSCNVKFHILTYTYVIGTFLSEGNNALSTSINVVLTSVFPCATAILFARTLALYDSSPWIICMMTTTALCIIVRHPSTECPGLYVGYCALSEIQYPSSAVLEITGCMLSVDDSQSWAFYMCILISETIIIALTAYKMWQTSRELEQGALLVCTVYCDGLLCYSVMLVLSIINLCLMLLAPVSPPVTPHTLLYFASNFSHAHLRHNHPYIRLRTAPTHTESSHVHHTNVAARLANMNSTFGSRSVEHAQSCLAFAPGGGDDNGNGDRYRVRHATFRGYVNADMDRDLDGDTELGIVIELDNIDVNVDVDVDADGHDWRF</sequence>
<dbReference type="AlphaFoldDB" id="A0AAD7TPP7"/>
<protein>
    <recommendedName>
        <fullName evidence="2">DUF6533 domain-containing protein</fullName>
    </recommendedName>
</protein>
<evidence type="ECO:0000259" key="2">
    <source>
        <dbReference type="Pfam" id="PF20151"/>
    </source>
</evidence>
<keyword evidence="1" id="KW-0812">Transmembrane</keyword>
<name>A0AAD7TPP7_9APHY</name>
<keyword evidence="1" id="KW-0472">Membrane</keyword>
<keyword evidence="4" id="KW-1185">Reference proteome</keyword>
<feature type="transmembrane region" description="Helical" evidence="1">
    <location>
        <begin position="188"/>
        <end position="207"/>
    </location>
</feature>
<evidence type="ECO:0000313" key="4">
    <source>
        <dbReference type="Proteomes" id="UP001215151"/>
    </source>
</evidence>
<organism evidence="3 4">
    <name type="scientific">Trametes cubensis</name>
    <dbReference type="NCBI Taxonomy" id="1111947"/>
    <lineage>
        <taxon>Eukaryota</taxon>
        <taxon>Fungi</taxon>
        <taxon>Dikarya</taxon>
        <taxon>Basidiomycota</taxon>
        <taxon>Agaricomycotina</taxon>
        <taxon>Agaricomycetes</taxon>
        <taxon>Polyporales</taxon>
        <taxon>Polyporaceae</taxon>
        <taxon>Trametes</taxon>
    </lineage>
</organism>
<proteinExistence type="predicted"/>
<reference evidence="3" key="1">
    <citation type="submission" date="2022-11" db="EMBL/GenBank/DDBJ databases">
        <title>Genome Sequence of Cubamyces cubensis.</title>
        <authorList>
            <person name="Buettner E."/>
        </authorList>
    </citation>
    <scope>NUCLEOTIDE SEQUENCE</scope>
    <source>
        <strain evidence="3">MPL-01</strain>
    </source>
</reference>
<keyword evidence="1" id="KW-1133">Transmembrane helix</keyword>
<feature type="domain" description="DUF6533" evidence="2">
    <location>
        <begin position="14"/>
        <end position="57"/>
    </location>
</feature>
<evidence type="ECO:0000313" key="3">
    <source>
        <dbReference type="EMBL" id="KAJ8469470.1"/>
    </source>
</evidence>
<dbReference type="InterPro" id="IPR045340">
    <property type="entry name" value="DUF6533"/>
</dbReference>
<feature type="transmembrane region" description="Helical" evidence="1">
    <location>
        <begin position="219"/>
        <end position="250"/>
    </location>
</feature>
<accession>A0AAD7TPP7</accession>
<dbReference type="EMBL" id="JAPEVG010000288">
    <property type="protein sequence ID" value="KAJ8469470.1"/>
    <property type="molecule type" value="Genomic_DNA"/>
</dbReference>
<comment type="caution">
    <text evidence="3">The sequence shown here is derived from an EMBL/GenBank/DDBJ whole genome shotgun (WGS) entry which is preliminary data.</text>
</comment>